<dbReference type="InterPro" id="IPR016155">
    <property type="entry name" value="Mopterin_synth/thiamin_S_b"/>
</dbReference>
<dbReference type="Proteomes" id="UP000317422">
    <property type="component" value="Unassembled WGS sequence"/>
</dbReference>
<dbReference type="OrthoDB" id="9156098at2"/>
<organism evidence="1 2">
    <name type="scientific">Haloactinospora alba</name>
    <dbReference type="NCBI Taxonomy" id="405555"/>
    <lineage>
        <taxon>Bacteria</taxon>
        <taxon>Bacillati</taxon>
        <taxon>Actinomycetota</taxon>
        <taxon>Actinomycetes</taxon>
        <taxon>Streptosporangiales</taxon>
        <taxon>Nocardiopsidaceae</taxon>
        <taxon>Haloactinospora</taxon>
    </lineage>
</organism>
<protein>
    <submittedName>
        <fullName evidence="1">Molybdopterin synthase subunit MoaD</fullName>
    </submittedName>
</protein>
<evidence type="ECO:0000313" key="2">
    <source>
        <dbReference type="Proteomes" id="UP000317422"/>
    </source>
</evidence>
<proteinExistence type="predicted"/>
<sequence length="97" mass="10492">MGATVVLPQVLRSDCDGAPCVEVEPPVPSGGATLRDVLDELTRLHPRVDRRIRDERGQLRRYVNVFVGDEECRGMAGLDTPVPDGEEVRVLPSVAGG</sequence>
<dbReference type="RefSeq" id="WP_141924761.1">
    <property type="nucleotide sequence ID" value="NZ_VFQC01000001.1"/>
</dbReference>
<gene>
    <name evidence="1" type="ORF">FHX37_3407</name>
</gene>
<reference evidence="1 2" key="1">
    <citation type="submission" date="2019-06" db="EMBL/GenBank/DDBJ databases">
        <title>Sequencing the genomes of 1000 actinobacteria strains.</title>
        <authorList>
            <person name="Klenk H.-P."/>
        </authorList>
    </citation>
    <scope>NUCLEOTIDE SEQUENCE [LARGE SCALE GENOMIC DNA]</scope>
    <source>
        <strain evidence="1 2">DSM 45015</strain>
    </source>
</reference>
<keyword evidence="2" id="KW-1185">Reference proteome</keyword>
<dbReference type="Pfam" id="PF02597">
    <property type="entry name" value="ThiS"/>
    <property type="match status" value="1"/>
</dbReference>
<dbReference type="AlphaFoldDB" id="A0A543NNJ1"/>
<accession>A0A543NNJ1</accession>
<dbReference type="PANTHER" id="PTHR38031">
    <property type="entry name" value="SULFUR CARRIER PROTEIN SLR0821-RELATED"/>
    <property type="match status" value="1"/>
</dbReference>
<evidence type="ECO:0000313" key="1">
    <source>
        <dbReference type="EMBL" id="TQN33392.1"/>
    </source>
</evidence>
<dbReference type="SUPFAM" id="SSF54285">
    <property type="entry name" value="MoaD/ThiS"/>
    <property type="match status" value="1"/>
</dbReference>
<name>A0A543NNJ1_9ACTN</name>
<dbReference type="InterPro" id="IPR012675">
    <property type="entry name" value="Beta-grasp_dom_sf"/>
</dbReference>
<dbReference type="PANTHER" id="PTHR38031:SF1">
    <property type="entry name" value="SULFUR CARRIER PROTEIN CYSO"/>
    <property type="match status" value="1"/>
</dbReference>
<dbReference type="EMBL" id="VFQC01000001">
    <property type="protein sequence ID" value="TQN33392.1"/>
    <property type="molecule type" value="Genomic_DNA"/>
</dbReference>
<comment type="caution">
    <text evidence="1">The sequence shown here is derived from an EMBL/GenBank/DDBJ whole genome shotgun (WGS) entry which is preliminary data.</text>
</comment>
<dbReference type="Gene3D" id="3.10.20.30">
    <property type="match status" value="1"/>
</dbReference>
<dbReference type="InterPro" id="IPR052045">
    <property type="entry name" value="Sulfur_Carrier/Prot_Modifier"/>
</dbReference>
<dbReference type="InterPro" id="IPR003749">
    <property type="entry name" value="ThiS/MoaD-like"/>
</dbReference>